<dbReference type="EMBL" id="JARBHB010000013">
    <property type="protein sequence ID" value="KAJ8870526.1"/>
    <property type="molecule type" value="Genomic_DNA"/>
</dbReference>
<reference evidence="1 2" key="1">
    <citation type="submission" date="2023-02" db="EMBL/GenBank/DDBJ databases">
        <title>LHISI_Scaffold_Assembly.</title>
        <authorList>
            <person name="Stuart O.P."/>
            <person name="Cleave R."/>
            <person name="Magrath M.J.L."/>
            <person name="Mikheyev A.S."/>
        </authorList>
    </citation>
    <scope>NUCLEOTIDE SEQUENCE [LARGE SCALE GENOMIC DNA]</scope>
    <source>
        <strain evidence="1">Daus_M_001</strain>
        <tissue evidence="1">Leg muscle</tissue>
    </source>
</reference>
<proteinExistence type="predicted"/>
<name>A0ABQ9GGC5_9NEOP</name>
<keyword evidence="2" id="KW-1185">Reference proteome</keyword>
<comment type="caution">
    <text evidence="1">The sequence shown here is derived from an EMBL/GenBank/DDBJ whole genome shotgun (WGS) entry which is preliminary data.</text>
</comment>
<organism evidence="1 2">
    <name type="scientific">Dryococelus australis</name>
    <dbReference type="NCBI Taxonomy" id="614101"/>
    <lineage>
        <taxon>Eukaryota</taxon>
        <taxon>Metazoa</taxon>
        <taxon>Ecdysozoa</taxon>
        <taxon>Arthropoda</taxon>
        <taxon>Hexapoda</taxon>
        <taxon>Insecta</taxon>
        <taxon>Pterygota</taxon>
        <taxon>Neoptera</taxon>
        <taxon>Polyneoptera</taxon>
        <taxon>Phasmatodea</taxon>
        <taxon>Verophasmatodea</taxon>
        <taxon>Anareolatae</taxon>
        <taxon>Phasmatidae</taxon>
        <taxon>Eurycanthinae</taxon>
        <taxon>Dryococelus</taxon>
    </lineage>
</organism>
<evidence type="ECO:0000313" key="1">
    <source>
        <dbReference type="EMBL" id="KAJ8870526.1"/>
    </source>
</evidence>
<dbReference type="Proteomes" id="UP001159363">
    <property type="component" value="Chromosome 12"/>
</dbReference>
<evidence type="ECO:0000313" key="2">
    <source>
        <dbReference type="Proteomes" id="UP001159363"/>
    </source>
</evidence>
<accession>A0ABQ9GGC5</accession>
<protein>
    <submittedName>
        <fullName evidence="1">Uncharacterized protein</fullName>
    </submittedName>
</protein>
<sequence>MVYRVTSSPAGHYYDGLAGRHETDLGRGRRSCVSYGFMKAVHDQVTPDNAAGRRVFSGISRFLHPYIPVLFRTPLVSPLPDLKTSMICSTITQSESTSKQQVRHRNNLFSKRWSFTRLHCVMQYRCTRSNTSGNGDVCRRPALALAAETPECKSRVNGIFPRKPADQRHRLARFPLRKIRDWPGQGLNPVRLSGRRAVQLLSHRGRYQPRNIS</sequence>
<gene>
    <name evidence="1" type="ORF">PR048_029549</name>
</gene>